<name>A0A5P1F3I8_ASPOF</name>
<dbReference type="EMBL" id="CM007384">
    <property type="protein sequence ID" value="ONK72925.1"/>
    <property type="molecule type" value="Genomic_DNA"/>
</dbReference>
<proteinExistence type="predicted"/>
<evidence type="ECO:0000313" key="1">
    <source>
        <dbReference type="EMBL" id="ONK72925.1"/>
    </source>
</evidence>
<evidence type="ECO:0000313" key="2">
    <source>
        <dbReference type="Proteomes" id="UP000243459"/>
    </source>
</evidence>
<gene>
    <name evidence="1" type="ORF">A4U43_C04F24990</name>
</gene>
<organism evidence="1 2">
    <name type="scientific">Asparagus officinalis</name>
    <name type="common">Garden asparagus</name>
    <dbReference type="NCBI Taxonomy" id="4686"/>
    <lineage>
        <taxon>Eukaryota</taxon>
        <taxon>Viridiplantae</taxon>
        <taxon>Streptophyta</taxon>
        <taxon>Embryophyta</taxon>
        <taxon>Tracheophyta</taxon>
        <taxon>Spermatophyta</taxon>
        <taxon>Magnoliopsida</taxon>
        <taxon>Liliopsida</taxon>
        <taxon>Asparagales</taxon>
        <taxon>Asparagaceae</taxon>
        <taxon>Asparagoideae</taxon>
        <taxon>Asparagus</taxon>
    </lineage>
</organism>
<reference evidence="2" key="1">
    <citation type="journal article" date="2017" name="Nat. Commun.">
        <title>The asparagus genome sheds light on the origin and evolution of a young Y chromosome.</title>
        <authorList>
            <person name="Harkess A."/>
            <person name="Zhou J."/>
            <person name="Xu C."/>
            <person name="Bowers J.E."/>
            <person name="Van der Hulst R."/>
            <person name="Ayyampalayam S."/>
            <person name="Mercati F."/>
            <person name="Riccardi P."/>
            <person name="McKain M.R."/>
            <person name="Kakrana A."/>
            <person name="Tang H."/>
            <person name="Ray J."/>
            <person name="Groenendijk J."/>
            <person name="Arikit S."/>
            <person name="Mathioni S.M."/>
            <person name="Nakano M."/>
            <person name="Shan H."/>
            <person name="Telgmann-Rauber A."/>
            <person name="Kanno A."/>
            <person name="Yue Z."/>
            <person name="Chen H."/>
            <person name="Li W."/>
            <person name="Chen Y."/>
            <person name="Xu X."/>
            <person name="Zhang Y."/>
            <person name="Luo S."/>
            <person name="Chen H."/>
            <person name="Gao J."/>
            <person name="Mao Z."/>
            <person name="Pires J.C."/>
            <person name="Luo M."/>
            <person name="Kudrna D."/>
            <person name="Wing R.A."/>
            <person name="Meyers B.C."/>
            <person name="Yi K."/>
            <person name="Kong H."/>
            <person name="Lavrijsen P."/>
            <person name="Sunseri F."/>
            <person name="Falavigna A."/>
            <person name="Ye Y."/>
            <person name="Leebens-Mack J.H."/>
            <person name="Chen G."/>
        </authorList>
    </citation>
    <scope>NUCLEOTIDE SEQUENCE [LARGE SCALE GENOMIC DNA]</scope>
    <source>
        <strain evidence="2">cv. DH0086</strain>
    </source>
</reference>
<dbReference type="Gramene" id="ONK72925">
    <property type="protein sequence ID" value="ONK72925"/>
    <property type="gene ID" value="A4U43_C04F24990"/>
</dbReference>
<dbReference type="AlphaFoldDB" id="A0A5P1F3I8"/>
<dbReference type="Proteomes" id="UP000243459">
    <property type="component" value="Chromosome 4"/>
</dbReference>
<keyword evidence="2" id="KW-1185">Reference proteome</keyword>
<sequence length="103" mass="10951">MQGVVRGLAWLQAACRDQAGRRRAAWRAQSLGVMGSNDSGEGGSLRGAERRRAEKRLEEAAGFCAEARKAGGGLSGLVEAEASEGNWPLLWADVVRKGSRVRG</sequence>
<protein>
    <submittedName>
        <fullName evidence="1">Uncharacterized protein</fullName>
    </submittedName>
</protein>
<accession>A0A5P1F3I8</accession>